<proteinExistence type="predicted"/>
<dbReference type="OrthoDB" id="2751409at2759"/>
<dbReference type="InterPro" id="IPR036047">
    <property type="entry name" value="F-box-like_dom_sf"/>
</dbReference>
<dbReference type="SMART" id="SM00256">
    <property type="entry name" value="FBOX"/>
    <property type="match status" value="1"/>
</dbReference>
<sequence>MSGDLLALPNELVIAILRSLPLADLVRCQAVCQKLRGLIQGSSELQYLTVLKKAGYEDVPSSLASIPNKRENLERAQSSWKHLSSRFTKEVKVQFTQSGIYDLTSGTYILGEETKHTLYHIALPEREDDQPEWKSFSLRETIIDLGLCIDEHDLVAVITYVPICEDDDVCFGIEMHLLQFSTGEPHPEAQQHRILVRKDPSPAPAIGIEIVGDNLVLILTHHRSRQRPDDHVFVYEWKTGKLKMSMAAPYLSYSGPLFLTEHQFILSNTKSGTLEVWDIPRTTTEPGPSAPRCELALPPLAPGKKYTSITSRGEPNPRGESSPAGSKTRNASYQADSNKAIVIFNVTIVPTNAPFAGIAHTYSFFVHRGSIIKTIQDVDNHPELYRPKSRAISPFEPPKLPLASPPIDIHFPGSSTRLDTQESLNTHITVPWDKWGPKNTRWFEVDSLPTRWITTTAGQRAVLTVPRQHGGTTIMVFDFNEWAIKRALYEKDQKEAKGAAEKQLEKSEVEGTPEDKGKAVARDESAAPFPVTSSEPYGGLFNAIAMSHINPDNVGANTEATQSNASASTSEIQDIVMSDDEDSDWEDEGEDGITESTVEEGTGNANGDAGIMLPSDIDATTAPLQLLQHLYASNPHLMPLFLTAMTPGGPSIHQLLMQPGVIGPPNPAAAHEDEDSELEDEFQIDIDGEEEDGEDEFSQAAEGPVVFTEVNQVDKFGRSFESPIESELPFVRYVSKRQATYEGVLMDEERILGMVANDLNDSIRRIDIHYFG</sequence>
<feature type="compositionally biased region" description="Polar residues" evidence="1">
    <location>
        <begin position="555"/>
        <end position="572"/>
    </location>
</feature>
<dbReference type="STRING" id="230819.A0A5C3LAN8"/>
<dbReference type="InterPro" id="IPR001810">
    <property type="entry name" value="F-box_dom"/>
</dbReference>
<feature type="region of interest" description="Disordered" evidence="1">
    <location>
        <begin position="279"/>
        <end position="332"/>
    </location>
</feature>
<feature type="compositionally biased region" description="Basic and acidic residues" evidence="1">
    <location>
        <begin position="499"/>
        <end position="525"/>
    </location>
</feature>
<dbReference type="EMBL" id="ML210149">
    <property type="protein sequence ID" value="TFK29473.1"/>
    <property type="molecule type" value="Genomic_DNA"/>
</dbReference>
<evidence type="ECO:0000259" key="2">
    <source>
        <dbReference type="PROSITE" id="PS50181"/>
    </source>
</evidence>
<dbReference type="AlphaFoldDB" id="A0A5C3LAN8"/>
<feature type="compositionally biased region" description="Acidic residues" evidence="1">
    <location>
        <begin position="577"/>
        <end position="593"/>
    </location>
</feature>
<feature type="region of interest" description="Disordered" evidence="1">
    <location>
        <begin position="499"/>
        <end position="533"/>
    </location>
</feature>
<feature type="domain" description="F-box" evidence="2">
    <location>
        <begin position="2"/>
        <end position="48"/>
    </location>
</feature>
<accession>A0A5C3LAN8</accession>
<protein>
    <recommendedName>
        <fullName evidence="2">F-box domain-containing protein</fullName>
    </recommendedName>
</protein>
<dbReference type="PROSITE" id="PS50181">
    <property type="entry name" value="FBOX"/>
    <property type="match status" value="1"/>
</dbReference>
<gene>
    <name evidence="3" type="ORF">FA15DRAFT_582146</name>
</gene>
<feature type="compositionally biased region" description="Polar residues" evidence="1">
    <location>
        <begin position="323"/>
        <end position="332"/>
    </location>
</feature>
<dbReference type="Pfam" id="PF12937">
    <property type="entry name" value="F-box-like"/>
    <property type="match status" value="1"/>
</dbReference>
<reference evidence="3 4" key="1">
    <citation type="journal article" date="2019" name="Nat. Ecol. Evol.">
        <title>Megaphylogeny resolves global patterns of mushroom evolution.</title>
        <authorList>
            <person name="Varga T."/>
            <person name="Krizsan K."/>
            <person name="Foldi C."/>
            <person name="Dima B."/>
            <person name="Sanchez-Garcia M."/>
            <person name="Sanchez-Ramirez S."/>
            <person name="Szollosi G.J."/>
            <person name="Szarkandi J.G."/>
            <person name="Papp V."/>
            <person name="Albert L."/>
            <person name="Andreopoulos W."/>
            <person name="Angelini C."/>
            <person name="Antonin V."/>
            <person name="Barry K.W."/>
            <person name="Bougher N.L."/>
            <person name="Buchanan P."/>
            <person name="Buyck B."/>
            <person name="Bense V."/>
            <person name="Catcheside P."/>
            <person name="Chovatia M."/>
            <person name="Cooper J."/>
            <person name="Damon W."/>
            <person name="Desjardin D."/>
            <person name="Finy P."/>
            <person name="Geml J."/>
            <person name="Haridas S."/>
            <person name="Hughes K."/>
            <person name="Justo A."/>
            <person name="Karasinski D."/>
            <person name="Kautmanova I."/>
            <person name="Kiss B."/>
            <person name="Kocsube S."/>
            <person name="Kotiranta H."/>
            <person name="LaButti K.M."/>
            <person name="Lechner B.E."/>
            <person name="Liimatainen K."/>
            <person name="Lipzen A."/>
            <person name="Lukacs Z."/>
            <person name="Mihaltcheva S."/>
            <person name="Morgado L.N."/>
            <person name="Niskanen T."/>
            <person name="Noordeloos M.E."/>
            <person name="Ohm R.A."/>
            <person name="Ortiz-Santana B."/>
            <person name="Ovrebo C."/>
            <person name="Racz N."/>
            <person name="Riley R."/>
            <person name="Savchenko A."/>
            <person name="Shiryaev A."/>
            <person name="Soop K."/>
            <person name="Spirin V."/>
            <person name="Szebenyi C."/>
            <person name="Tomsovsky M."/>
            <person name="Tulloss R.E."/>
            <person name="Uehling J."/>
            <person name="Grigoriev I.V."/>
            <person name="Vagvolgyi C."/>
            <person name="Papp T."/>
            <person name="Martin F.M."/>
            <person name="Miettinen O."/>
            <person name="Hibbett D.S."/>
            <person name="Nagy L.G."/>
        </authorList>
    </citation>
    <scope>NUCLEOTIDE SEQUENCE [LARGE SCALE GENOMIC DNA]</scope>
    <source>
        <strain evidence="3 4">CBS 121175</strain>
    </source>
</reference>
<evidence type="ECO:0000256" key="1">
    <source>
        <dbReference type="SAM" id="MobiDB-lite"/>
    </source>
</evidence>
<organism evidence="3 4">
    <name type="scientific">Coprinopsis marcescibilis</name>
    <name type="common">Agaric fungus</name>
    <name type="synonym">Psathyrella marcescibilis</name>
    <dbReference type="NCBI Taxonomy" id="230819"/>
    <lineage>
        <taxon>Eukaryota</taxon>
        <taxon>Fungi</taxon>
        <taxon>Dikarya</taxon>
        <taxon>Basidiomycota</taxon>
        <taxon>Agaricomycotina</taxon>
        <taxon>Agaricomycetes</taxon>
        <taxon>Agaricomycetidae</taxon>
        <taxon>Agaricales</taxon>
        <taxon>Agaricineae</taxon>
        <taxon>Psathyrellaceae</taxon>
        <taxon>Coprinopsis</taxon>
    </lineage>
</organism>
<keyword evidence="4" id="KW-1185">Reference proteome</keyword>
<dbReference type="Gene3D" id="1.20.1280.50">
    <property type="match status" value="1"/>
</dbReference>
<dbReference type="SUPFAM" id="SSF81383">
    <property type="entry name" value="F-box domain"/>
    <property type="match status" value="1"/>
</dbReference>
<name>A0A5C3LAN8_COPMA</name>
<dbReference type="CDD" id="cd09917">
    <property type="entry name" value="F-box_SF"/>
    <property type="match status" value="1"/>
</dbReference>
<evidence type="ECO:0000313" key="4">
    <source>
        <dbReference type="Proteomes" id="UP000307440"/>
    </source>
</evidence>
<feature type="region of interest" description="Disordered" evidence="1">
    <location>
        <begin position="554"/>
        <end position="605"/>
    </location>
</feature>
<dbReference type="Proteomes" id="UP000307440">
    <property type="component" value="Unassembled WGS sequence"/>
</dbReference>
<evidence type="ECO:0000313" key="3">
    <source>
        <dbReference type="EMBL" id="TFK29473.1"/>
    </source>
</evidence>